<reference evidence="7 8" key="1">
    <citation type="submission" date="2014-12" db="EMBL/GenBank/DDBJ databases">
        <title>Frankia sp. BMG5.1 draft genome.</title>
        <authorList>
            <person name="Gtari M."/>
            <person name="Ghodhbane-Gtari F."/>
            <person name="Nouioui I."/>
            <person name="Ktari A."/>
            <person name="Hezbri K."/>
            <person name="Mimouni W."/>
            <person name="Sbissi I."/>
            <person name="Ayari A."/>
            <person name="Yamanaka T."/>
            <person name="Normand P."/>
            <person name="Tisa L.S."/>
            <person name="Boudabous A."/>
        </authorList>
    </citation>
    <scope>NUCLEOTIDE SEQUENCE [LARGE SCALE GENOMIC DNA]</scope>
    <source>
        <strain evidence="7 8">BMG5.1</strain>
    </source>
</reference>
<feature type="transmembrane region" description="Helical" evidence="6">
    <location>
        <begin position="198"/>
        <end position="218"/>
    </location>
</feature>
<dbReference type="PANTHER" id="PTHR11706">
    <property type="entry name" value="SOLUTE CARRIER PROTEIN FAMILY 11 MEMBER"/>
    <property type="match status" value="1"/>
</dbReference>
<organism evidence="7 8">
    <name type="scientific">Protofrankia coriariae</name>
    <dbReference type="NCBI Taxonomy" id="1562887"/>
    <lineage>
        <taxon>Bacteria</taxon>
        <taxon>Bacillati</taxon>
        <taxon>Actinomycetota</taxon>
        <taxon>Actinomycetes</taxon>
        <taxon>Frankiales</taxon>
        <taxon>Frankiaceae</taxon>
        <taxon>Protofrankia</taxon>
    </lineage>
</organism>
<gene>
    <name evidence="7" type="ORF">FrCorBMG51_23600</name>
</gene>
<keyword evidence="3 6" id="KW-0812">Transmembrane</keyword>
<evidence type="ECO:0008006" key="9">
    <source>
        <dbReference type="Google" id="ProtNLM"/>
    </source>
</evidence>
<evidence type="ECO:0000256" key="3">
    <source>
        <dbReference type="ARBA" id="ARBA00022692"/>
    </source>
</evidence>
<dbReference type="PANTHER" id="PTHR11706:SF33">
    <property type="entry name" value="NATURAL RESISTANCE-ASSOCIATED MACROPHAGE PROTEIN 2"/>
    <property type="match status" value="1"/>
</dbReference>
<feature type="transmembrane region" description="Helical" evidence="6">
    <location>
        <begin position="238"/>
        <end position="257"/>
    </location>
</feature>
<evidence type="ECO:0000256" key="6">
    <source>
        <dbReference type="SAM" id="Phobius"/>
    </source>
</evidence>
<evidence type="ECO:0000313" key="8">
    <source>
        <dbReference type="Proteomes" id="UP000035425"/>
    </source>
</evidence>
<keyword evidence="8" id="KW-1185">Reference proteome</keyword>
<dbReference type="EMBL" id="JWIO01000070">
    <property type="protein sequence ID" value="KLL09633.1"/>
    <property type="molecule type" value="Genomic_DNA"/>
</dbReference>
<keyword evidence="4 6" id="KW-1133">Transmembrane helix</keyword>
<name>A0ABR5EZ15_9ACTN</name>
<comment type="subcellular location">
    <subcellularLocation>
        <location evidence="1">Membrane</location>
        <topology evidence="1">Multi-pass membrane protein</topology>
    </subcellularLocation>
</comment>
<sequence>MTTTPEGERSPQGVVVRGSFGAHVERRSALDRAHRGDIQGAWGTLRVVETGHPVPARRRLAALAAVMGPGLIVMVNDAGGLSLFAQAGHDHGLQLLWLVAPLALVLFINQEMVARLGAVTGAGHARLIFERFGRRWGWFAVADLMALNALTIITEFIGIALACGYFGIPRYVSVPVAAVGLVAVTVRGSFRGWERAMFAAVAGSMLVVPLAVVTLLRTRVDFPGPAAAAVTAPLSTQGVLFVIALVGTTVTPWQLFFQQSNVVDKRITSRWVRYERVDTALGTGLFVLGACAVLVTCSHVLHQRAGGPFVDAGQVAFGLSSALGAWAGALFALALLSGSVAGAAAVCLSTSYAVGDATGLRHSLHRPWRQARTFHGTFAGLIVVAALVVLLPATPLGLVTVLANVLAGVLLPSASVFLILLCNDRAVLGPWVNPPWLNVLATVVASALVVLSALLVMTTLFPGAPVGTMALALSVVAACAVASLPGARRSWARADTAAGVQRSSWTMPPVESLDPPLPSRARVLCLTLMRAYLLLVGAVIVAKAAQLLGA</sequence>
<keyword evidence="2" id="KW-0813">Transport</keyword>
<dbReference type="RefSeq" id="WP_047225199.1">
    <property type="nucleotide sequence ID" value="NZ_JWIO01000070.1"/>
</dbReference>
<feature type="transmembrane region" description="Helical" evidence="6">
    <location>
        <begin position="277"/>
        <end position="301"/>
    </location>
</feature>
<feature type="transmembrane region" description="Helical" evidence="6">
    <location>
        <begin position="321"/>
        <end position="354"/>
    </location>
</feature>
<feature type="transmembrane region" description="Helical" evidence="6">
    <location>
        <begin position="399"/>
        <end position="423"/>
    </location>
</feature>
<evidence type="ECO:0000256" key="2">
    <source>
        <dbReference type="ARBA" id="ARBA00022448"/>
    </source>
</evidence>
<feature type="transmembrane region" description="Helical" evidence="6">
    <location>
        <begin position="463"/>
        <end position="484"/>
    </location>
</feature>
<evidence type="ECO:0000256" key="5">
    <source>
        <dbReference type="ARBA" id="ARBA00023136"/>
    </source>
</evidence>
<feature type="transmembrane region" description="Helical" evidence="6">
    <location>
        <begin position="60"/>
        <end position="85"/>
    </location>
</feature>
<feature type="transmembrane region" description="Helical" evidence="6">
    <location>
        <begin position="136"/>
        <end position="162"/>
    </location>
</feature>
<dbReference type="Proteomes" id="UP000035425">
    <property type="component" value="Unassembled WGS sequence"/>
</dbReference>
<evidence type="ECO:0000256" key="4">
    <source>
        <dbReference type="ARBA" id="ARBA00022989"/>
    </source>
</evidence>
<dbReference type="Pfam" id="PF01566">
    <property type="entry name" value="Nramp"/>
    <property type="match status" value="1"/>
</dbReference>
<feature type="transmembrane region" description="Helical" evidence="6">
    <location>
        <begin position="523"/>
        <end position="545"/>
    </location>
</feature>
<accession>A0ABR5EZ15</accession>
<protein>
    <recommendedName>
        <fullName evidence="9">Manganese transporter</fullName>
    </recommendedName>
</protein>
<dbReference type="InterPro" id="IPR001046">
    <property type="entry name" value="NRAMP_fam"/>
</dbReference>
<feature type="transmembrane region" description="Helical" evidence="6">
    <location>
        <begin position="168"/>
        <end position="186"/>
    </location>
</feature>
<comment type="caution">
    <text evidence="7">The sequence shown here is derived from an EMBL/GenBank/DDBJ whole genome shotgun (WGS) entry which is preliminary data.</text>
</comment>
<feature type="transmembrane region" description="Helical" evidence="6">
    <location>
        <begin position="374"/>
        <end position="393"/>
    </location>
</feature>
<keyword evidence="5 6" id="KW-0472">Membrane</keyword>
<feature type="transmembrane region" description="Helical" evidence="6">
    <location>
        <begin position="435"/>
        <end position="457"/>
    </location>
</feature>
<evidence type="ECO:0000256" key="1">
    <source>
        <dbReference type="ARBA" id="ARBA00004141"/>
    </source>
</evidence>
<feature type="transmembrane region" description="Helical" evidence="6">
    <location>
        <begin position="91"/>
        <end position="108"/>
    </location>
</feature>
<proteinExistence type="predicted"/>
<evidence type="ECO:0000313" key="7">
    <source>
        <dbReference type="EMBL" id="KLL09633.1"/>
    </source>
</evidence>